<evidence type="ECO:0000313" key="1">
    <source>
        <dbReference type="EMBL" id="KZN45036.1"/>
    </source>
</evidence>
<dbReference type="InterPro" id="IPR023534">
    <property type="entry name" value="Rof/RNase_P-like"/>
</dbReference>
<gene>
    <name evidence="1" type="ORF">N476_25630</name>
</gene>
<dbReference type="InterPro" id="IPR038626">
    <property type="entry name" value="Rof-like_sf"/>
</dbReference>
<dbReference type="SUPFAM" id="SSF101744">
    <property type="entry name" value="Rof/RNase P subunit-like"/>
    <property type="match status" value="1"/>
</dbReference>
<comment type="caution">
    <text evidence="1">The sequence shown here is derived from an EMBL/GenBank/DDBJ whole genome shotgun (WGS) entry which is preliminary data.</text>
</comment>
<evidence type="ECO:0000313" key="2">
    <source>
        <dbReference type="Proteomes" id="UP000076503"/>
    </source>
</evidence>
<proteinExistence type="predicted"/>
<dbReference type="OrthoDB" id="5344363at2"/>
<reference evidence="1 2" key="1">
    <citation type="submission" date="2013-07" db="EMBL/GenBank/DDBJ databases">
        <title>Comparative Genomic and Metabolomic Analysis of Twelve Strains of Pseudoalteromonas luteoviolacea.</title>
        <authorList>
            <person name="Vynne N.G."/>
            <person name="Mansson M."/>
            <person name="Gram L."/>
        </authorList>
    </citation>
    <scope>NUCLEOTIDE SEQUENCE [LARGE SCALE GENOMIC DNA]</scope>
    <source>
        <strain evidence="1 2">H33</strain>
    </source>
</reference>
<dbReference type="Proteomes" id="UP000076503">
    <property type="component" value="Unassembled WGS sequence"/>
</dbReference>
<dbReference type="EMBL" id="AUXZ01000131">
    <property type="protein sequence ID" value="KZN45036.1"/>
    <property type="molecule type" value="Genomic_DNA"/>
</dbReference>
<name>A0A167A6F4_9GAMM</name>
<dbReference type="Gene3D" id="2.30.30.400">
    <property type="entry name" value="Rof-like"/>
    <property type="match status" value="1"/>
</dbReference>
<dbReference type="AlphaFoldDB" id="A0A167A6F4"/>
<organism evidence="1 2">
    <name type="scientific">Pseudoalteromonas luteoviolacea H33</name>
    <dbReference type="NCBI Taxonomy" id="1365251"/>
    <lineage>
        <taxon>Bacteria</taxon>
        <taxon>Pseudomonadati</taxon>
        <taxon>Pseudomonadota</taxon>
        <taxon>Gammaproteobacteria</taxon>
        <taxon>Alteromonadales</taxon>
        <taxon>Pseudoalteromonadaceae</taxon>
        <taxon>Pseudoalteromonas</taxon>
    </lineage>
</organism>
<protein>
    <submittedName>
        <fullName evidence="1">Uncharacterized protein</fullName>
    </submittedName>
</protein>
<dbReference type="Pfam" id="PF07073">
    <property type="entry name" value="ROF"/>
    <property type="match status" value="1"/>
</dbReference>
<dbReference type="PATRIC" id="fig|1365251.3.peg.5067"/>
<accession>A0A167A6F4</accession>
<dbReference type="RefSeq" id="WP_063364172.1">
    <property type="nucleotide sequence ID" value="NZ_AUXZ01000131.1"/>
</dbReference>
<sequence length="79" mass="9199">MKCEQSDLIEIACMKYFILKVKTETEAFEGRAKDIVYDEKRIQCLVIEQGSEEVMIELDAIKELTAVTQNPFFETIRFS</sequence>
<dbReference type="InterPro" id="IPR009778">
    <property type="entry name" value="ROF"/>
</dbReference>